<reference evidence="1" key="1">
    <citation type="submission" date="2022-11" db="EMBL/GenBank/DDBJ databases">
        <authorList>
            <person name="Petersen C."/>
        </authorList>
    </citation>
    <scope>NUCLEOTIDE SEQUENCE</scope>
    <source>
        <strain evidence="1">IBT 30761</strain>
    </source>
</reference>
<dbReference type="Proteomes" id="UP001149074">
    <property type="component" value="Unassembled WGS sequence"/>
</dbReference>
<comment type="caution">
    <text evidence="1">The sequence shown here is derived from an EMBL/GenBank/DDBJ whole genome shotgun (WGS) entry which is preliminary data.</text>
</comment>
<dbReference type="EMBL" id="JAPQKI010000010">
    <property type="protein sequence ID" value="KAJ5085236.1"/>
    <property type="molecule type" value="Genomic_DNA"/>
</dbReference>
<name>A0A9W9ENV1_9EURO</name>
<keyword evidence="2" id="KW-1185">Reference proteome</keyword>
<protein>
    <submittedName>
        <fullName evidence="1">Uncharacterized protein</fullName>
    </submittedName>
</protein>
<accession>A0A9W9ENV1</accession>
<reference evidence="1" key="2">
    <citation type="journal article" date="2023" name="IMA Fungus">
        <title>Comparative genomic study of the Penicillium genus elucidates a diverse pangenome and 15 lateral gene transfer events.</title>
        <authorList>
            <person name="Petersen C."/>
            <person name="Sorensen T."/>
            <person name="Nielsen M.R."/>
            <person name="Sondergaard T.E."/>
            <person name="Sorensen J.L."/>
            <person name="Fitzpatrick D.A."/>
            <person name="Frisvad J.C."/>
            <person name="Nielsen K.L."/>
        </authorList>
    </citation>
    <scope>NUCLEOTIDE SEQUENCE</scope>
    <source>
        <strain evidence="1">IBT 30761</strain>
    </source>
</reference>
<dbReference type="AlphaFoldDB" id="A0A9W9ENV1"/>
<gene>
    <name evidence="1" type="ORF">N7532_010007</name>
</gene>
<proteinExistence type="predicted"/>
<organism evidence="1 2">
    <name type="scientific">Penicillium argentinense</name>
    <dbReference type="NCBI Taxonomy" id="1131581"/>
    <lineage>
        <taxon>Eukaryota</taxon>
        <taxon>Fungi</taxon>
        <taxon>Dikarya</taxon>
        <taxon>Ascomycota</taxon>
        <taxon>Pezizomycotina</taxon>
        <taxon>Eurotiomycetes</taxon>
        <taxon>Eurotiomycetidae</taxon>
        <taxon>Eurotiales</taxon>
        <taxon>Aspergillaceae</taxon>
        <taxon>Penicillium</taxon>
    </lineage>
</organism>
<dbReference type="GeneID" id="81361477"/>
<sequence length="71" mass="7580">MLKSQFQVIVDRLVRDLAQQRQVGHTDLLLLGGLEGGLLDLRLTGLATITDVGDRFGATKAALLFPAYGAA</sequence>
<dbReference type="RefSeq" id="XP_056469914.1">
    <property type="nucleotide sequence ID" value="XM_056622498.1"/>
</dbReference>
<evidence type="ECO:0000313" key="2">
    <source>
        <dbReference type="Proteomes" id="UP001149074"/>
    </source>
</evidence>
<evidence type="ECO:0000313" key="1">
    <source>
        <dbReference type="EMBL" id="KAJ5085236.1"/>
    </source>
</evidence>